<dbReference type="PRINTS" id="PR01403">
    <property type="entry name" value="8OXTPHPHTASE"/>
</dbReference>
<evidence type="ECO:0000256" key="9">
    <source>
        <dbReference type="ARBA" id="ARBA00022884"/>
    </source>
</evidence>
<gene>
    <name evidence="27" type="ORF">UR64_C0008G0024</name>
</gene>
<dbReference type="CDD" id="cd03427">
    <property type="entry name" value="NUDIX_MTH1_Nudt1"/>
    <property type="match status" value="1"/>
</dbReference>
<keyword evidence="8" id="KW-0460">Magnesium</keyword>
<dbReference type="InterPro" id="IPR000086">
    <property type="entry name" value="NUDIX_hydrolase_dom"/>
</dbReference>
<evidence type="ECO:0000313" key="27">
    <source>
        <dbReference type="EMBL" id="KKP66386.1"/>
    </source>
</evidence>
<evidence type="ECO:0000256" key="4">
    <source>
        <dbReference type="ARBA" id="ARBA00011245"/>
    </source>
</evidence>
<evidence type="ECO:0000256" key="23">
    <source>
        <dbReference type="ARBA" id="ARBA00049032"/>
    </source>
</evidence>
<comment type="similarity">
    <text evidence="3 25">Belongs to the Nudix hydrolase family.</text>
</comment>
<comment type="catalytic activity">
    <reaction evidence="22">
        <text>O(6)-methyl-dGTP + H2O = O(6)-methyl-dGMP + diphosphate + H(+)</text>
        <dbReference type="Rhea" id="RHEA:67600"/>
        <dbReference type="ChEBI" id="CHEBI:15377"/>
        <dbReference type="ChEBI" id="CHEBI:15378"/>
        <dbReference type="ChEBI" id="CHEBI:33019"/>
        <dbReference type="ChEBI" id="CHEBI:169974"/>
        <dbReference type="ChEBI" id="CHEBI:169975"/>
    </reaction>
    <physiologicalReaction direction="left-to-right" evidence="22">
        <dbReference type="Rhea" id="RHEA:67601"/>
    </physiologicalReaction>
</comment>
<dbReference type="Gene3D" id="3.90.79.10">
    <property type="entry name" value="Nucleoside Triphosphate Pyrophosphohydrolase"/>
    <property type="match status" value="1"/>
</dbReference>
<evidence type="ECO:0000256" key="25">
    <source>
        <dbReference type="RuleBase" id="RU003476"/>
    </source>
</evidence>
<evidence type="ECO:0000256" key="14">
    <source>
        <dbReference type="ARBA" id="ARBA00026103"/>
    </source>
</evidence>
<comment type="catalytic activity">
    <reaction evidence="21">
        <text>N(6)-methyl-ATP + H2O = N(6)-methyl-AMP + diphosphate + H(+)</text>
        <dbReference type="Rhea" id="RHEA:67608"/>
        <dbReference type="ChEBI" id="CHEBI:15377"/>
        <dbReference type="ChEBI" id="CHEBI:15378"/>
        <dbReference type="ChEBI" id="CHEBI:33019"/>
        <dbReference type="ChEBI" id="CHEBI:144842"/>
        <dbReference type="ChEBI" id="CHEBI:172873"/>
    </reaction>
    <physiologicalReaction direction="left-to-right" evidence="21">
        <dbReference type="Rhea" id="RHEA:67609"/>
    </physiologicalReaction>
</comment>
<comment type="catalytic activity">
    <reaction evidence="23">
        <text>N(6)-methyl-dATP + H2O = N(6)-methyl-dAMP + diphosphate + H(+)</text>
        <dbReference type="Rhea" id="RHEA:67604"/>
        <dbReference type="ChEBI" id="CHEBI:15377"/>
        <dbReference type="ChEBI" id="CHEBI:15378"/>
        <dbReference type="ChEBI" id="CHEBI:33019"/>
        <dbReference type="ChEBI" id="CHEBI:169976"/>
        <dbReference type="ChEBI" id="CHEBI:172872"/>
    </reaction>
    <physiologicalReaction direction="left-to-right" evidence="23">
        <dbReference type="Rhea" id="RHEA:67605"/>
    </physiologicalReaction>
</comment>
<evidence type="ECO:0000256" key="8">
    <source>
        <dbReference type="ARBA" id="ARBA00022842"/>
    </source>
</evidence>
<evidence type="ECO:0000256" key="5">
    <source>
        <dbReference type="ARBA" id="ARBA00022490"/>
    </source>
</evidence>
<comment type="catalytic activity">
    <reaction evidence="13">
        <text>2-oxo-ATP + H2O = 2-oxo-AMP + diphosphate + H(+)</text>
        <dbReference type="Rhea" id="RHEA:67392"/>
        <dbReference type="ChEBI" id="CHEBI:15377"/>
        <dbReference type="ChEBI" id="CHEBI:15378"/>
        <dbReference type="ChEBI" id="CHEBI:33019"/>
        <dbReference type="ChEBI" id="CHEBI:71395"/>
        <dbReference type="ChEBI" id="CHEBI:172878"/>
    </reaction>
    <physiologicalReaction direction="left-to-right" evidence="13">
        <dbReference type="Rhea" id="RHEA:67393"/>
    </physiologicalReaction>
</comment>
<comment type="cofactor">
    <cofactor evidence="1">
        <name>Mg(2+)</name>
        <dbReference type="ChEBI" id="CHEBI:18420"/>
    </cofactor>
</comment>
<evidence type="ECO:0000256" key="20">
    <source>
        <dbReference type="ARBA" id="ARBA00032071"/>
    </source>
</evidence>
<dbReference type="GO" id="GO:0046872">
    <property type="term" value="F:metal ion binding"/>
    <property type="evidence" value="ECO:0007669"/>
    <property type="project" value="UniProtKB-KW"/>
</dbReference>
<dbReference type="EC" id="3.6.1.56" evidence="14"/>
<evidence type="ECO:0000256" key="13">
    <source>
        <dbReference type="ARBA" id="ARBA00024596"/>
    </source>
</evidence>
<evidence type="ECO:0000256" key="19">
    <source>
        <dbReference type="ARBA" id="ARBA00031927"/>
    </source>
</evidence>
<feature type="domain" description="Nudix hydrolase" evidence="26">
    <location>
        <begin position="6"/>
        <end position="172"/>
    </location>
</feature>
<dbReference type="GO" id="GO:0008413">
    <property type="term" value="F:8-oxo-7,8-dihydroguanosine triphosphate pyrophosphatase activity"/>
    <property type="evidence" value="ECO:0007669"/>
    <property type="project" value="InterPro"/>
</dbReference>
<dbReference type="InterPro" id="IPR003563">
    <property type="entry name" value="8ODP"/>
</dbReference>
<evidence type="ECO:0000256" key="11">
    <source>
        <dbReference type="ARBA" id="ARBA00024459"/>
    </source>
</evidence>
<dbReference type="SUPFAM" id="SSF55811">
    <property type="entry name" value="Nudix"/>
    <property type="match status" value="1"/>
</dbReference>
<evidence type="ECO:0000256" key="18">
    <source>
        <dbReference type="ARBA" id="ARBA00030682"/>
    </source>
</evidence>
<protein>
    <recommendedName>
        <fullName evidence="15">Oxidized purine nucleoside triphosphate hydrolase</fullName>
        <ecNumber evidence="14">3.6.1.56</ecNumber>
    </recommendedName>
    <alternativeName>
        <fullName evidence="19">2-hydroxy-dATP diphosphatase</fullName>
    </alternativeName>
    <alternativeName>
        <fullName evidence="18">7,8-dihydro-8-oxoguanine triphosphatase</fullName>
    </alternativeName>
    <alternativeName>
        <fullName evidence="17">8-oxo-dGTPase</fullName>
    </alternativeName>
    <alternativeName>
        <fullName evidence="20">Methylated purine nucleoside triphosphate hydrolase</fullName>
    </alternativeName>
    <alternativeName>
        <fullName evidence="16">Nucleoside diphosphate-linked moiety X motif 1</fullName>
    </alternativeName>
</protein>
<keyword evidence="5" id="KW-0963">Cytoplasm</keyword>
<keyword evidence="9" id="KW-0694">RNA-binding</keyword>
<evidence type="ECO:0000256" key="2">
    <source>
        <dbReference type="ARBA" id="ARBA00004496"/>
    </source>
</evidence>
<evidence type="ECO:0000256" key="7">
    <source>
        <dbReference type="ARBA" id="ARBA00022801"/>
    </source>
</evidence>
<keyword evidence="7 25" id="KW-0378">Hydrolase</keyword>
<dbReference type="PROSITE" id="PS51462">
    <property type="entry name" value="NUDIX"/>
    <property type="match status" value="1"/>
</dbReference>
<comment type="function">
    <text evidence="24">Oxidized purine nucleoside triphosphate hydrolase which is a prominent sanitizer of the oxidized nucleotide pool. Catalyzes the hydrolysis of 2-oxo-dATP (2-hydroxy-dATP) into 2-oxo-dAMP. Also has a significant hydrolase activity toward 2-oxo-ATP, 8-oxo-dGTP and 8-oxo-dATP. Through the hydrolysis of oxidized purine nucleoside triphosphates, prevents their incorporation into DNA and the subsequent transversions A:T to C:G and G:C to T:A. Also catalyzes the hydrolysis of methylated purine nucleoside triphosphate preventing their integration into DNA. Through this antimutagenic activity protects cells from oxidative stress.</text>
</comment>
<dbReference type="EMBL" id="LBPY01000008">
    <property type="protein sequence ID" value="KKP66386.1"/>
    <property type="molecule type" value="Genomic_DNA"/>
</dbReference>
<dbReference type="InterPro" id="IPR020476">
    <property type="entry name" value="Nudix_hydrolase"/>
</dbReference>
<dbReference type="AlphaFoldDB" id="A0A0G0BRV4"/>
<dbReference type="Pfam" id="PF00293">
    <property type="entry name" value="NUDIX"/>
    <property type="match status" value="1"/>
</dbReference>
<sequence length="172" mass="19613">MQEEKVLFKATVCIPIKDGQVLLGMKTRKIGMGCWNGYGGGVDEGETIAECAIRELEEEVGLKAKFDDLEKVAIVDFHNEKSDGSMFVSRVHFFLVKDWIGEPTETEDGAMVTPTFFDLTDLPYDKMMPADREFFPLILNGKKVLVESHYTPYQKELKREVKIQEVEELPEE</sequence>
<comment type="catalytic activity">
    <reaction evidence="10">
        <text>8-oxo-dATP + H2O = 8-oxo-dAMP + diphosphate + H(+)</text>
        <dbReference type="Rhea" id="RHEA:65396"/>
        <dbReference type="ChEBI" id="CHEBI:15377"/>
        <dbReference type="ChEBI" id="CHEBI:15378"/>
        <dbReference type="ChEBI" id="CHEBI:33019"/>
        <dbReference type="ChEBI" id="CHEBI:71361"/>
        <dbReference type="ChEBI" id="CHEBI:172871"/>
    </reaction>
    <physiologicalReaction direction="left-to-right" evidence="10">
        <dbReference type="Rhea" id="RHEA:65397"/>
    </physiologicalReaction>
</comment>
<evidence type="ECO:0000256" key="10">
    <source>
        <dbReference type="ARBA" id="ARBA00024448"/>
    </source>
</evidence>
<dbReference type="GO" id="GO:0042262">
    <property type="term" value="P:DNA protection"/>
    <property type="evidence" value="ECO:0007669"/>
    <property type="project" value="InterPro"/>
</dbReference>
<dbReference type="PANTHER" id="PTHR43758:SF2">
    <property type="entry name" value="OXIDIZED PURINE NUCLEOSIDE TRIPHOSPHATE HYDROLASE"/>
    <property type="match status" value="1"/>
</dbReference>
<evidence type="ECO:0000256" key="15">
    <source>
        <dbReference type="ARBA" id="ARBA00026218"/>
    </source>
</evidence>
<comment type="subcellular location">
    <subcellularLocation>
        <location evidence="2">Cytoplasm</location>
    </subcellularLocation>
</comment>
<evidence type="ECO:0000259" key="26">
    <source>
        <dbReference type="PROSITE" id="PS51462"/>
    </source>
</evidence>
<comment type="caution">
    <text evidence="27">The sequence shown here is derived from an EMBL/GenBank/DDBJ whole genome shotgun (WGS) entry which is preliminary data.</text>
</comment>
<dbReference type="PROSITE" id="PS00893">
    <property type="entry name" value="NUDIX_BOX"/>
    <property type="match status" value="1"/>
</dbReference>
<evidence type="ECO:0000256" key="6">
    <source>
        <dbReference type="ARBA" id="ARBA00022723"/>
    </source>
</evidence>
<dbReference type="GO" id="GO:0005737">
    <property type="term" value="C:cytoplasm"/>
    <property type="evidence" value="ECO:0007669"/>
    <property type="project" value="UniProtKB-SubCell"/>
</dbReference>
<evidence type="ECO:0000256" key="1">
    <source>
        <dbReference type="ARBA" id="ARBA00001946"/>
    </source>
</evidence>
<evidence type="ECO:0000256" key="21">
    <source>
        <dbReference type="ARBA" id="ARBA00048002"/>
    </source>
</evidence>
<evidence type="ECO:0000313" key="28">
    <source>
        <dbReference type="Proteomes" id="UP000034952"/>
    </source>
</evidence>
<dbReference type="GO" id="GO:0003723">
    <property type="term" value="F:RNA binding"/>
    <property type="evidence" value="ECO:0007669"/>
    <property type="project" value="UniProtKB-KW"/>
</dbReference>
<organism evidence="27 28">
    <name type="scientific">Candidatus Nomurabacteria bacterium GW2011_GWE1_35_16</name>
    <dbReference type="NCBI Taxonomy" id="1618761"/>
    <lineage>
        <taxon>Bacteria</taxon>
        <taxon>Candidatus Nomuraibacteriota</taxon>
    </lineage>
</organism>
<accession>A0A0G0BRV4</accession>
<proteinExistence type="inferred from homology"/>
<comment type="catalytic activity">
    <reaction evidence="11">
        <text>2-oxo-dATP + H2O = 2-oxo-dAMP + diphosphate + H(+)</text>
        <dbReference type="Rhea" id="RHEA:31583"/>
        <dbReference type="ChEBI" id="CHEBI:15377"/>
        <dbReference type="ChEBI" id="CHEBI:15378"/>
        <dbReference type="ChEBI" id="CHEBI:33019"/>
        <dbReference type="ChEBI" id="CHEBI:63212"/>
        <dbReference type="ChEBI" id="CHEBI:77897"/>
        <dbReference type="EC" id="3.6.1.56"/>
    </reaction>
    <physiologicalReaction direction="left-to-right" evidence="11">
        <dbReference type="Rhea" id="RHEA:31584"/>
    </physiologicalReaction>
</comment>
<dbReference type="GO" id="GO:0008828">
    <property type="term" value="F:dATP diphosphatase activity"/>
    <property type="evidence" value="ECO:0007669"/>
    <property type="project" value="UniProtKB-EC"/>
</dbReference>
<dbReference type="InterPro" id="IPR020084">
    <property type="entry name" value="NUDIX_hydrolase_CS"/>
</dbReference>
<dbReference type="InterPro" id="IPR015797">
    <property type="entry name" value="NUDIX_hydrolase-like_dom_sf"/>
</dbReference>
<dbReference type="PANTHER" id="PTHR43758">
    <property type="entry name" value="7,8-DIHYDRO-8-OXOGUANINE TRIPHOSPHATASE"/>
    <property type="match status" value="1"/>
</dbReference>
<evidence type="ECO:0000256" key="22">
    <source>
        <dbReference type="ARBA" id="ARBA00048894"/>
    </source>
</evidence>
<evidence type="ECO:0000256" key="12">
    <source>
        <dbReference type="ARBA" id="ARBA00024486"/>
    </source>
</evidence>
<evidence type="ECO:0000256" key="24">
    <source>
        <dbReference type="ARBA" id="ARBA00053094"/>
    </source>
</evidence>
<dbReference type="PRINTS" id="PR00502">
    <property type="entry name" value="NUDIXFAMILY"/>
</dbReference>
<dbReference type="Proteomes" id="UP000034952">
    <property type="component" value="Unassembled WGS sequence"/>
</dbReference>
<evidence type="ECO:0000256" key="17">
    <source>
        <dbReference type="ARBA" id="ARBA00030634"/>
    </source>
</evidence>
<evidence type="ECO:0000256" key="16">
    <source>
        <dbReference type="ARBA" id="ARBA00029673"/>
    </source>
</evidence>
<evidence type="ECO:0000256" key="3">
    <source>
        <dbReference type="ARBA" id="ARBA00005582"/>
    </source>
</evidence>
<reference evidence="27 28" key="1">
    <citation type="journal article" date="2015" name="Nature">
        <title>rRNA introns, odd ribosomes, and small enigmatic genomes across a large radiation of phyla.</title>
        <authorList>
            <person name="Brown C.T."/>
            <person name="Hug L.A."/>
            <person name="Thomas B.C."/>
            <person name="Sharon I."/>
            <person name="Castelle C.J."/>
            <person name="Singh A."/>
            <person name="Wilkins M.J."/>
            <person name="Williams K.H."/>
            <person name="Banfield J.F."/>
        </authorList>
    </citation>
    <scope>NUCLEOTIDE SEQUENCE [LARGE SCALE GENOMIC DNA]</scope>
</reference>
<comment type="subunit">
    <text evidence="4">Monomer.</text>
</comment>
<comment type="catalytic activity">
    <reaction evidence="12">
        <text>8-oxo-dGTP + H2O = 8-oxo-dGMP + diphosphate + H(+)</text>
        <dbReference type="Rhea" id="RHEA:31575"/>
        <dbReference type="ChEBI" id="CHEBI:15377"/>
        <dbReference type="ChEBI" id="CHEBI:15378"/>
        <dbReference type="ChEBI" id="CHEBI:33019"/>
        <dbReference type="ChEBI" id="CHEBI:63224"/>
        <dbReference type="ChEBI" id="CHEBI:77896"/>
    </reaction>
    <physiologicalReaction direction="left-to-right" evidence="12">
        <dbReference type="Rhea" id="RHEA:31576"/>
    </physiologicalReaction>
</comment>
<keyword evidence="6" id="KW-0479">Metal-binding</keyword>
<name>A0A0G0BRV4_9BACT</name>